<reference evidence="2" key="1">
    <citation type="submission" date="2023-03" db="UniProtKB">
        <authorList>
            <consortium name="EnsemblPlants"/>
        </authorList>
    </citation>
    <scope>IDENTIFICATION</scope>
</reference>
<dbReference type="EnsemblPlants" id="MELO3C021666.2.1">
    <property type="protein sequence ID" value="MELO3C021666.2.1"/>
    <property type="gene ID" value="MELO3C021666.2"/>
</dbReference>
<feature type="region of interest" description="Disordered" evidence="1">
    <location>
        <begin position="1"/>
        <end position="60"/>
    </location>
</feature>
<sequence>MAINGFSRKEHVVKNGEGLGEEMESRVGSDESIEEVGGATSGEGEDGGGLRELGAGGRRL</sequence>
<dbReference type="AlphaFoldDB" id="A0A9I9DPK3"/>
<name>A0A9I9DPK3_CUCME</name>
<dbReference type="Gramene" id="MELO3C021666.2.1">
    <property type="protein sequence ID" value="MELO3C021666.2.1"/>
    <property type="gene ID" value="MELO3C021666.2"/>
</dbReference>
<feature type="compositionally biased region" description="Gly residues" evidence="1">
    <location>
        <begin position="50"/>
        <end position="60"/>
    </location>
</feature>
<accession>A0A9I9DPK3</accession>
<evidence type="ECO:0000256" key="1">
    <source>
        <dbReference type="SAM" id="MobiDB-lite"/>
    </source>
</evidence>
<organism evidence="2">
    <name type="scientific">Cucumis melo</name>
    <name type="common">Muskmelon</name>
    <dbReference type="NCBI Taxonomy" id="3656"/>
    <lineage>
        <taxon>Eukaryota</taxon>
        <taxon>Viridiplantae</taxon>
        <taxon>Streptophyta</taxon>
        <taxon>Embryophyta</taxon>
        <taxon>Tracheophyta</taxon>
        <taxon>Spermatophyta</taxon>
        <taxon>Magnoliopsida</taxon>
        <taxon>eudicotyledons</taxon>
        <taxon>Gunneridae</taxon>
        <taxon>Pentapetalae</taxon>
        <taxon>rosids</taxon>
        <taxon>fabids</taxon>
        <taxon>Cucurbitales</taxon>
        <taxon>Cucurbitaceae</taxon>
        <taxon>Benincaseae</taxon>
        <taxon>Cucumis</taxon>
    </lineage>
</organism>
<protein>
    <submittedName>
        <fullName evidence="2">Uncharacterized protein</fullName>
    </submittedName>
</protein>
<proteinExistence type="predicted"/>
<evidence type="ECO:0000313" key="2">
    <source>
        <dbReference type="EnsemblPlants" id="MELO3C021666.2.1"/>
    </source>
</evidence>